<dbReference type="InterPro" id="IPR045569">
    <property type="entry name" value="Metalloprtase-TldD/E_C"/>
</dbReference>
<dbReference type="EMBL" id="FTPK01000001">
    <property type="protein sequence ID" value="SIT66423.1"/>
    <property type="molecule type" value="Genomic_DNA"/>
</dbReference>
<dbReference type="AlphaFoldDB" id="A0A1R3VP29"/>
<feature type="domain" description="Metalloprotease TldD/E N-terminal" evidence="2">
    <location>
        <begin position="38"/>
        <end position="97"/>
    </location>
</feature>
<dbReference type="RefSeq" id="WP_084178600.1">
    <property type="nucleotide sequence ID" value="NZ_CP023018.1"/>
</dbReference>
<dbReference type="PANTHER" id="PTHR43421:SF1">
    <property type="entry name" value="METALLOPROTEASE PMBA"/>
    <property type="match status" value="1"/>
</dbReference>
<dbReference type="GO" id="GO:0008237">
    <property type="term" value="F:metallopeptidase activity"/>
    <property type="evidence" value="ECO:0007669"/>
    <property type="project" value="InterPro"/>
</dbReference>
<dbReference type="OrthoDB" id="9803618at2"/>
<gene>
    <name evidence="5" type="ORF">SAMN05216526_0592</name>
</gene>
<evidence type="ECO:0000256" key="1">
    <source>
        <dbReference type="ARBA" id="ARBA00005836"/>
    </source>
</evidence>
<keyword evidence="6" id="KW-1185">Reference proteome</keyword>
<evidence type="ECO:0000313" key="6">
    <source>
        <dbReference type="Proteomes" id="UP000223759"/>
    </source>
</evidence>
<dbReference type="SUPFAM" id="SSF111283">
    <property type="entry name" value="Putative modulator of DNA gyrase, PmbA/TldD"/>
    <property type="match status" value="1"/>
</dbReference>
<dbReference type="InterPro" id="IPR036059">
    <property type="entry name" value="TldD/PmbA_sf"/>
</dbReference>
<dbReference type="Pfam" id="PF19290">
    <property type="entry name" value="PmbA_TldD_2nd"/>
    <property type="match status" value="1"/>
</dbReference>
<dbReference type="InterPro" id="IPR035068">
    <property type="entry name" value="TldD/PmbA_N"/>
</dbReference>
<sequence length="447" mass="47269">MNANLKEAGLSQTLTDKVALALEAADAEGATAAQASASQDAGLSVNVRRGEVETLEHHKDQGIAITVFVGECKGSASTADLRDASIREAAAAACRIAKVSEPDPCAGLADAALMATDIPDLDLYHPWQIDADSAIALARDCESVALGMDKRIVNSEGAEVGSFTGQMAYGNSHGFIGGYATSRHSLSCSVVAGDAQGMQRDYWYSAARCADDLLAAEEIGRQAAERALKRLGGRRLSTRRCPVLFVPETARSLLGQFMGAISGGSLYRRASFLVDHLGQRVFPEFVRIHERPHLLRGLGSAPFDAEGVATADRDFVNQGVLESYVLSSYAARRLGMVTTGNAGGVRNLEMVPGDLDLPALLREMGTGLMLTELIGHGTNMVTGDYSRGAAGFWVENGEILYPVEEITVAGNLKQIFAELVAVGKDVDRRGGIHTGSWLVDGLTVAGD</sequence>
<evidence type="ECO:0000259" key="3">
    <source>
        <dbReference type="Pfam" id="PF19289"/>
    </source>
</evidence>
<dbReference type="Proteomes" id="UP000223759">
    <property type="component" value="Unassembled WGS sequence"/>
</dbReference>
<dbReference type="InterPro" id="IPR002510">
    <property type="entry name" value="Metalloprtase-TldD/E_N"/>
</dbReference>
<dbReference type="NCBIfam" id="NF008268">
    <property type="entry name" value="PRK11040.1"/>
    <property type="match status" value="1"/>
</dbReference>
<organism evidence="5 6">
    <name type="scientific">Ectothiorhodosinus mongolicus</name>
    <dbReference type="NCBI Taxonomy" id="233100"/>
    <lineage>
        <taxon>Bacteria</taxon>
        <taxon>Pseudomonadati</taxon>
        <taxon>Pseudomonadota</taxon>
        <taxon>Gammaproteobacteria</taxon>
        <taxon>Chromatiales</taxon>
        <taxon>Ectothiorhodospiraceae</taxon>
        <taxon>Ectothiorhodosinus</taxon>
    </lineage>
</organism>
<proteinExistence type="inferred from homology"/>
<reference evidence="5 6" key="1">
    <citation type="submission" date="2017-01" db="EMBL/GenBank/DDBJ databases">
        <authorList>
            <person name="Mah S.A."/>
            <person name="Swanson W.J."/>
            <person name="Moy G.W."/>
            <person name="Vacquier V.D."/>
        </authorList>
    </citation>
    <scope>NUCLEOTIDE SEQUENCE [LARGE SCALE GENOMIC DNA]</scope>
    <source>
        <strain evidence="5 6">M9</strain>
    </source>
</reference>
<dbReference type="PANTHER" id="PTHR43421">
    <property type="entry name" value="METALLOPROTEASE PMBA"/>
    <property type="match status" value="1"/>
</dbReference>
<feature type="domain" description="Metalloprotease TldD/E central" evidence="4">
    <location>
        <begin position="124"/>
        <end position="231"/>
    </location>
</feature>
<dbReference type="Pfam" id="PF01523">
    <property type="entry name" value="PmbA_TldD_1st"/>
    <property type="match status" value="1"/>
</dbReference>
<accession>A0A1R3VP29</accession>
<evidence type="ECO:0008006" key="7">
    <source>
        <dbReference type="Google" id="ProtNLM"/>
    </source>
</evidence>
<name>A0A1R3VP29_9GAMM</name>
<dbReference type="InterPro" id="IPR045570">
    <property type="entry name" value="Metalloprtase-TldD/E_cen_dom"/>
</dbReference>
<dbReference type="Pfam" id="PF19289">
    <property type="entry name" value="PmbA_TldD_3rd"/>
    <property type="match status" value="1"/>
</dbReference>
<protein>
    <recommendedName>
        <fullName evidence="7">PmbA protein</fullName>
    </recommendedName>
</protein>
<comment type="similarity">
    <text evidence="1">Belongs to the peptidase U62 family.</text>
</comment>
<dbReference type="InterPro" id="IPR047657">
    <property type="entry name" value="PmbA"/>
</dbReference>
<dbReference type="GO" id="GO:0006508">
    <property type="term" value="P:proteolysis"/>
    <property type="evidence" value="ECO:0007669"/>
    <property type="project" value="InterPro"/>
</dbReference>
<dbReference type="Gene3D" id="3.30.2290.10">
    <property type="entry name" value="PmbA/TldD superfamily"/>
    <property type="match status" value="1"/>
</dbReference>
<feature type="domain" description="Metalloprotease TldD/E C-terminal" evidence="3">
    <location>
        <begin position="238"/>
        <end position="446"/>
    </location>
</feature>
<dbReference type="STRING" id="233100.SAMN05216526_0592"/>
<dbReference type="GO" id="GO:0005829">
    <property type="term" value="C:cytosol"/>
    <property type="evidence" value="ECO:0007669"/>
    <property type="project" value="TreeGrafter"/>
</dbReference>
<evidence type="ECO:0000313" key="5">
    <source>
        <dbReference type="EMBL" id="SIT66423.1"/>
    </source>
</evidence>
<evidence type="ECO:0000259" key="4">
    <source>
        <dbReference type="Pfam" id="PF19290"/>
    </source>
</evidence>
<evidence type="ECO:0000259" key="2">
    <source>
        <dbReference type="Pfam" id="PF01523"/>
    </source>
</evidence>